<proteinExistence type="predicted"/>
<accession>A0A2A9NFV4</accession>
<name>A0A2A9NFV4_9AGAR</name>
<keyword evidence="2" id="KW-1185">Reference proteome</keyword>
<protein>
    <submittedName>
        <fullName evidence="1">Uncharacterized protein</fullName>
    </submittedName>
</protein>
<sequence length="100" mass="11560">MSPNESSNNSKSELIECLELPEAQCIRKLQEYVDQGFSIDNSVEKEFTIKEEEMEIELEFHDARHDFSYLSEGEELITGQGNLLEYYCGDEDSMGPYISY</sequence>
<dbReference type="EMBL" id="KZ302171">
    <property type="protein sequence ID" value="PFH46646.1"/>
    <property type="molecule type" value="Genomic_DNA"/>
</dbReference>
<organism evidence="1 2">
    <name type="scientific">Amanita thiersii Skay4041</name>
    <dbReference type="NCBI Taxonomy" id="703135"/>
    <lineage>
        <taxon>Eukaryota</taxon>
        <taxon>Fungi</taxon>
        <taxon>Dikarya</taxon>
        <taxon>Basidiomycota</taxon>
        <taxon>Agaricomycotina</taxon>
        <taxon>Agaricomycetes</taxon>
        <taxon>Agaricomycetidae</taxon>
        <taxon>Agaricales</taxon>
        <taxon>Pluteineae</taxon>
        <taxon>Amanitaceae</taxon>
        <taxon>Amanita</taxon>
    </lineage>
</organism>
<reference evidence="1 2" key="1">
    <citation type="submission" date="2014-02" db="EMBL/GenBank/DDBJ databases">
        <title>Transposable element dynamics among asymbiotic and ectomycorrhizal Amanita fungi.</title>
        <authorList>
            <consortium name="DOE Joint Genome Institute"/>
            <person name="Hess J."/>
            <person name="Skrede I."/>
            <person name="Wolfe B."/>
            <person name="LaButti K."/>
            <person name="Ohm R.A."/>
            <person name="Grigoriev I.V."/>
            <person name="Pringle A."/>
        </authorList>
    </citation>
    <scope>NUCLEOTIDE SEQUENCE [LARGE SCALE GENOMIC DNA]</scope>
    <source>
        <strain evidence="1 2">SKay4041</strain>
    </source>
</reference>
<gene>
    <name evidence="1" type="ORF">AMATHDRAFT_7557</name>
</gene>
<dbReference type="AlphaFoldDB" id="A0A2A9NFV4"/>
<evidence type="ECO:0000313" key="2">
    <source>
        <dbReference type="Proteomes" id="UP000242287"/>
    </source>
</evidence>
<evidence type="ECO:0000313" key="1">
    <source>
        <dbReference type="EMBL" id="PFH46646.1"/>
    </source>
</evidence>
<dbReference type="Proteomes" id="UP000242287">
    <property type="component" value="Unassembled WGS sequence"/>
</dbReference>